<proteinExistence type="predicted"/>
<feature type="region of interest" description="Disordered" evidence="1">
    <location>
        <begin position="51"/>
        <end position="71"/>
    </location>
</feature>
<dbReference type="Proteomes" id="UP001151699">
    <property type="component" value="Chromosome A"/>
</dbReference>
<feature type="non-terminal residue" evidence="2">
    <location>
        <position position="111"/>
    </location>
</feature>
<evidence type="ECO:0000256" key="1">
    <source>
        <dbReference type="SAM" id="MobiDB-lite"/>
    </source>
</evidence>
<dbReference type="OrthoDB" id="440566at2759"/>
<keyword evidence="3" id="KW-1185">Reference proteome</keyword>
<protein>
    <submittedName>
        <fullName evidence="2">Uncharacterized protein</fullName>
    </submittedName>
</protein>
<dbReference type="AlphaFoldDB" id="A0A9Q0NBJ4"/>
<comment type="caution">
    <text evidence="2">The sequence shown here is derived from an EMBL/GenBank/DDBJ whole genome shotgun (WGS) entry which is preliminary data.</text>
</comment>
<reference evidence="2" key="1">
    <citation type="submission" date="2022-07" db="EMBL/GenBank/DDBJ databases">
        <authorList>
            <person name="Trinca V."/>
            <person name="Uliana J.V.C."/>
            <person name="Torres T.T."/>
            <person name="Ward R.J."/>
            <person name="Monesi N."/>
        </authorList>
    </citation>
    <scope>NUCLEOTIDE SEQUENCE</scope>
    <source>
        <strain evidence="2">HSMRA1968</strain>
        <tissue evidence="2">Whole embryos</tissue>
    </source>
</reference>
<organism evidence="2 3">
    <name type="scientific">Pseudolycoriella hygida</name>
    <dbReference type="NCBI Taxonomy" id="35572"/>
    <lineage>
        <taxon>Eukaryota</taxon>
        <taxon>Metazoa</taxon>
        <taxon>Ecdysozoa</taxon>
        <taxon>Arthropoda</taxon>
        <taxon>Hexapoda</taxon>
        <taxon>Insecta</taxon>
        <taxon>Pterygota</taxon>
        <taxon>Neoptera</taxon>
        <taxon>Endopterygota</taxon>
        <taxon>Diptera</taxon>
        <taxon>Nematocera</taxon>
        <taxon>Sciaroidea</taxon>
        <taxon>Sciaridae</taxon>
        <taxon>Pseudolycoriella</taxon>
    </lineage>
</organism>
<gene>
    <name evidence="2" type="ORF">Bhyg_02528</name>
</gene>
<evidence type="ECO:0000313" key="3">
    <source>
        <dbReference type="Proteomes" id="UP001151699"/>
    </source>
</evidence>
<sequence>MRAKFNAKNIQLSPGPAAYPCVKKEVQNKVMSIYPTDTKLPPTFKERHYIKNKQQVPAPNRYPQLEERSDDNKSIKDLMNKMISGKRAPMYSLGIKHSPKQHILILKNDEY</sequence>
<evidence type="ECO:0000313" key="2">
    <source>
        <dbReference type="EMBL" id="KAJ6647306.1"/>
    </source>
</evidence>
<accession>A0A9Q0NBJ4</accession>
<name>A0A9Q0NBJ4_9DIPT</name>
<dbReference type="EMBL" id="WJQU01000001">
    <property type="protein sequence ID" value="KAJ6647306.1"/>
    <property type="molecule type" value="Genomic_DNA"/>
</dbReference>